<organism evidence="2">
    <name type="scientific">Bellilinea caldifistulae</name>
    <dbReference type="NCBI Taxonomy" id="360411"/>
    <lineage>
        <taxon>Bacteria</taxon>
        <taxon>Bacillati</taxon>
        <taxon>Chloroflexota</taxon>
        <taxon>Anaerolineae</taxon>
        <taxon>Anaerolineales</taxon>
        <taxon>Anaerolineaceae</taxon>
        <taxon>Bellilinea</taxon>
    </lineage>
</organism>
<name>A0A7C4Q3Q1_9CHLR</name>
<dbReference type="SUPFAM" id="SSF51735">
    <property type="entry name" value="NAD(P)-binding Rossmann-fold domains"/>
    <property type="match status" value="1"/>
</dbReference>
<dbReference type="GO" id="GO:0006567">
    <property type="term" value="P:L-threonine catabolic process"/>
    <property type="evidence" value="ECO:0007669"/>
    <property type="project" value="TreeGrafter"/>
</dbReference>
<reference evidence="2" key="1">
    <citation type="journal article" date="2020" name="mSystems">
        <title>Genome- and Community-Level Interaction Insights into Carbon Utilization and Element Cycling Functions of Hydrothermarchaeota in Hydrothermal Sediment.</title>
        <authorList>
            <person name="Zhou Z."/>
            <person name="Liu Y."/>
            <person name="Xu W."/>
            <person name="Pan J."/>
            <person name="Luo Z.H."/>
            <person name="Li M."/>
        </authorList>
    </citation>
    <scope>NUCLEOTIDE SEQUENCE [LARGE SCALE GENOMIC DNA]</scope>
    <source>
        <strain evidence="2">SpSt-556</strain>
    </source>
</reference>
<comment type="similarity">
    <text evidence="1">Belongs to the NAD(P)-dependent epimerase/dehydratase family.</text>
</comment>
<dbReference type="Gene3D" id="3.40.50.720">
    <property type="entry name" value="NAD(P)-binding Rossmann-like Domain"/>
    <property type="match status" value="1"/>
</dbReference>
<comment type="caution">
    <text evidence="2">The sequence shown here is derived from an EMBL/GenBank/DDBJ whole genome shotgun (WGS) entry which is preliminary data.</text>
</comment>
<dbReference type="EMBL" id="DSXR01000070">
    <property type="protein sequence ID" value="HGS87309.1"/>
    <property type="molecule type" value="Genomic_DNA"/>
</dbReference>
<accession>A0A7C4Q3Q1</accession>
<dbReference type="PANTHER" id="PTHR42687">
    <property type="entry name" value="L-THREONINE 3-DEHYDROGENASE"/>
    <property type="match status" value="1"/>
</dbReference>
<dbReference type="GO" id="GO:0008743">
    <property type="term" value="F:L-threonine 3-dehydrogenase activity"/>
    <property type="evidence" value="ECO:0007669"/>
    <property type="project" value="TreeGrafter"/>
</dbReference>
<dbReference type="InterPro" id="IPR051225">
    <property type="entry name" value="NAD(P)_epim/dehydratase"/>
</dbReference>
<protein>
    <submittedName>
        <fullName evidence="2">NAD-dependent epimerase/dehydratase family protein</fullName>
    </submittedName>
</protein>
<dbReference type="InterPro" id="IPR036291">
    <property type="entry name" value="NAD(P)-bd_dom_sf"/>
</dbReference>
<dbReference type="PANTHER" id="PTHR42687:SF1">
    <property type="entry name" value="L-THREONINE 3-DEHYDROGENASE, MITOCHONDRIAL"/>
    <property type="match status" value="1"/>
</dbReference>
<evidence type="ECO:0000313" key="2">
    <source>
        <dbReference type="EMBL" id="HGS87309.1"/>
    </source>
</evidence>
<evidence type="ECO:0000256" key="1">
    <source>
        <dbReference type="ARBA" id="ARBA00007637"/>
    </source>
</evidence>
<gene>
    <name evidence="2" type="ORF">ENT17_06775</name>
</gene>
<dbReference type="AlphaFoldDB" id="A0A7C4Q3Q1"/>
<sequence>MTRPTIALFGASGTMGFQAFQELWRRRERFNLALLALPEDQKTGIFDPYLRQAGAPRLRGRGIAEGKGLKIVWGDATRYEDVAEVIRGADRVLNAMAYISPMADYNPEQARRVNVEAVSHILRAIQSEPGGAERIAYVHTGSVAQTGNRPPGFHVGRVGDPLKPAVFDYYALTKIEGERLVLESGLRYWASLRMSFILPTRFGELLGLFDPILFHLPLNTCMENITDRDAGYGLANCAEIPLQSDFWRRVYNMGGGQAMRLSAYQFLQMIYGMFGLRLEACTERNWFALRNFHLQFYEDGWILNEYLHHQRDSLADFRQAILASMPLPLKTLRALALRLPFMRRWMEGVLYRWQRRMVETHPNSPYSWVKSGNLWRIRAFFKSMEDFLAIPNWNAAIEDVPPSDYRRLSHGYDEQKPRLTKADLDGAAAFRGGALLSTDWQEDCYQPLRWRCAFGHEFAARPYTVLKAGHWCPTCTAHWNGDQQARRNPFFAQVWYADHDPQEDYAYPLENIRDVEAAHLPARKRKQKAGLRPASPQS</sequence>
<proteinExistence type="inferred from homology"/>